<evidence type="ECO:0000256" key="5">
    <source>
        <dbReference type="ARBA" id="ARBA00023043"/>
    </source>
</evidence>
<organism evidence="10 11">
    <name type="scientific">Agrocybe pediades</name>
    <dbReference type="NCBI Taxonomy" id="84607"/>
    <lineage>
        <taxon>Eukaryota</taxon>
        <taxon>Fungi</taxon>
        <taxon>Dikarya</taxon>
        <taxon>Basidiomycota</taxon>
        <taxon>Agaricomycotina</taxon>
        <taxon>Agaricomycetes</taxon>
        <taxon>Agaricomycetidae</taxon>
        <taxon>Agaricales</taxon>
        <taxon>Agaricineae</taxon>
        <taxon>Strophariaceae</taxon>
        <taxon>Agrocybe</taxon>
    </lineage>
</organism>
<dbReference type="InterPro" id="IPR036770">
    <property type="entry name" value="Ankyrin_rpt-contain_sf"/>
</dbReference>
<evidence type="ECO:0000313" key="10">
    <source>
        <dbReference type="EMBL" id="KAF4623129.1"/>
    </source>
</evidence>
<gene>
    <name evidence="10" type="ORF">D9613_002164</name>
</gene>
<feature type="domain" description="C3H1-type" evidence="9">
    <location>
        <begin position="169"/>
        <end position="193"/>
    </location>
</feature>
<reference evidence="10 11" key="1">
    <citation type="submission" date="2019-12" db="EMBL/GenBank/DDBJ databases">
        <authorList>
            <person name="Floudas D."/>
            <person name="Bentzer J."/>
            <person name="Ahren D."/>
            <person name="Johansson T."/>
            <person name="Persson P."/>
            <person name="Tunlid A."/>
        </authorList>
    </citation>
    <scope>NUCLEOTIDE SEQUENCE [LARGE SCALE GENOMIC DNA]</scope>
    <source>
        <strain evidence="10 11">CBS 102.39</strain>
    </source>
</reference>
<evidence type="ECO:0000256" key="7">
    <source>
        <dbReference type="PROSITE-ProRule" id="PRU00723"/>
    </source>
</evidence>
<dbReference type="PANTHER" id="PTHR24171">
    <property type="entry name" value="ANKYRIN REPEAT DOMAIN-CONTAINING PROTEIN 39-RELATED"/>
    <property type="match status" value="1"/>
</dbReference>
<dbReference type="GO" id="GO:0010468">
    <property type="term" value="P:regulation of gene expression"/>
    <property type="evidence" value="ECO:0007669"/>
    <property type="project" value="UniProtKB-ARBA"/>
</dbReference>
<comment type="caution">
    <text evidence="10">The sequence shown here is derived from an EMBL/GenBank/DDBJ whole genome shotgun (WGS) entry which is preliminary data.</text>
</comment>
<protein>
    <recommendedName>
        <fullName evidence="9">C3H1-type domain-containing protein</fullName>
    </recommendedName>
</protein>
<accession>A0A8H4VX43</accession>
<dbReference type="InterPro" id="IPR002110">
    <property type="entry name" value="Ankyrin_rpt"/>
</dbReference>
<dbReference type="PROSITE" id="PS50103">
    <property type="entry name" value="ZF_C3H1"/>
    <property type="match status" value="2"/>
</dbReference>
<evidence type="ECO:0000256" key="6">
    <source>
        <dbReference type="PROSITE-ProRule" id="PRU00023"/>
    </source>
</evidence>
<evidence type="ECO:0000256" key="1">
    <source>
        <dbReference type="ARBA" id="ARBA00022723"/>
    </source>
</evidence>
<evidence type="ECO:0000256" key="4">
    <source>
        <dbReference type="ARBA" id="ARBA00022833"/>
    </source>
</evidence>
<feature type="domain" description="C3H1-type" evidence="9">
    <location>
        <begin position="390"/>
        <end position="417"/>
    </location>
</feature>
<dbReference type="SUPFAM" id="SSF48403">
    <property type="entry name" value="Ankyrin repeat"/>
    <property type="match status" value="1"/>
</dbReference>
<keyword evidence="11" id="KW-1185">Reference proteome</keyword>
<feature type="compositionally biased region" description="Low complexity" evidence="8">
    <location>
        <begin position="495"/>
        <end position="508"/>
    </location>
</feature>
<evidence type="ECO:0000259" key="9">
    <source>
        <dbReference type="PROSITE" id="PS50103"/>
    </source>
</evidence>
<evidence type="ECO:0000256" key="2">
    <source>
        <dbReference type="ARBA" id="ARBA00022737"/>
    </source>
</evidence>
<proteinExistence type="predicted"/>
<name>A0A8H4VX43_9AGAR</name>
<keyword evidence="4 7" id="KW-0862">Zinc</keyword>
<dbReference type="InterPro" id="IPR036855">
    <property type="entry name" value="Znf_CCCH_sf"/>
</dbReference>
<dbReference type="PROSITE" id="PS50297">
    <property type="entry name" value="ANK_REP_REGION"/>
    <property type="match status" value="1"/>
</dbReference>
<dbReference type="GO" id="GO:0008270">
    <property type="term" value="F:zinc ion binding"/>
    <property type="evidence" value="ECO:0007669"/>
    <property type="project" value="UniProtKB-KW"/>
</dbReference>
<feature type="region of interest" description="Disordered" evidence="8">
    <location>
        <begin position="552"/>
        <end position="606"/>
    </location>
</feature>
<feature type="zinc finger region" description="C3H1-type" evidence="7">
    <location>
        <begin position="390"/>
        <end position="417"/>
    </location>
</feature>
<keyword evidence="1 7" id="KW-0479">Metal-binding</keyword>
<feature type="region of interest" description="Disordered" evidence="8">
    <location>
        <begin position="362"/>
        <end position="395"/>
    </location>
</feature>
<dbReference type="SMART" id="SM00356">
    <property type="entry name" value="ZnF_C3H1"/>
    <property type="match status" value="2"/>
</dbReference>
<evidence type="ECO:0000256" key="3">
    <source>
        <dbReference type="ARBA" id="ARBA00022771"/>
    </source>
</evidence>
<dbReference type="SUPFAM" id="SSF90229">
    <property type="entry name" value="CCCH zinc finger"/>
    <property type="match status" value="1"/>
</dbReference>
<feature type="repeat" description="ANK" evidence="6">
    <location>
        <begin position="35"/>
        <end position="67"/>
    </location>
</feature>
<sequence length="634" mass="67699">MVSPLWKACSDGDLQKVLEFLNEPSALDIELKDHTGVTPLIEAVRNGHIEIVKVLLEKGADPVNASSQGPPDTYTSDPAMLELLQNAPRKEQPNGFAVQQPVFAGNGQEGGEKHFYPQPPQDGYTYYPTINPSLSTVNEPGVYYPPQPMQHADGVSGNGMGNLPPPDVARQIPCRYFPACRYGAQCMFAHPQANYYQGPLPPVQFPAFDPMAHQYGAPPYYASPPPFQQPHPMPPMSPPSGAPVMHARTPSEVVSPSLGHFSPNGPPPGAIPYGPMSPPVYPHPGQVPMGMSPMPPLPPQHPAHPPQVPHSHPNLYNAPPSSVPPFAIHQEGPGGPYPVAVPPPNPNYPDATMGVRSSDNVQAENYNSHPNHRDGGNSHRRGTGRRPSFNARKPPCLFYPAGRCKNGDDCRFPHVLPDSGASPHNAGFPPSRGGAPRPRPHMNGQNHQASLEAKFGNMNIRDETRQKGGVEGSSRSHSSDAGPHMRFNQAPKHLNNGNQNANSQNKKAPVPKHQQRVPNADEFPVLAGSTTPPNRVGTNGFTGLTAAQVLRAPAPIRNEGSKESSTRGPSPDPVRSNASKDAATDANGSVQEEVAPAHEQPIINNIPKQPVMSFAAAAATSGTNDVSKEVSVSA</sequence>
<keyword evidence="5 6" id="KW-0040">ANK repeat</keyword>
<feature type="region of interest" description="Disordered" evidence="8">
    <location>
        <begin position="415"/>
        <end position="446"/>
    </location>
</feature>
<dbReference type="InterPro" id="IPR000571">
    <property type="entry name" value="Znf_CCCH"/>
</dbReference>
<dbReference type="Pfam" id="PF12796">
    <property type="entry name" value="Ank_2"/>
    <property type="match status" value="1"/>
</dbReference>
<dbReference type="SMART" id="SM00248">
    <property type="entry name" value="ANK"/>
    <property type="match status" value="1"/>
</dbReference>
<dbReference type="Gene3D" id="1.25.40.20">
    <property type="entry name" value="Ankyrin repeat-containing domain"/>
    <property type="match status" value="1"/>
</dbReference>
<keyword evidence="3 7" id="KW-0863">Zinc-finger</keyword>
<dbReference type="Pfam" id="PF14608">
    <property type="entry name" value="zf-CCCH_2"/>
    <property type="match status" value="2"/>
</dbReference>
<feature type="region of interest" description="Disordered" evidence="8">
    <location>
        <begin position="465"/>
        <end position="518"/>
    </location>
</feature>
<feature type="compositionally biased region" description="Low complexity" evidence="8">
    <location>
        <begin position="427"/>
        <end position="436"/>
    </location>
</feature>
<dbReference type="Proteomes" id="UP000521872">
    <property type="component" value="Unassembled WGS sequence"/>
</dbReference>
<dbReference type="EMBL" id="JAACJL010000001">
    <property type="protein sequence ID" value="KAF4623129.1"/>
    <property type="molecule type" value="Genomic_DNA"/>
</dbReference>
<dbReference type="AlphaFoldDB" id="A0A8H4VX43"/>
<evidence type="ECO:0000313" key="11">
    <source>
        <dbReference type="Proteomes" id="UP000521872"/>
    </source>
</evidence>
<evidence type="ECO:0000256" key="8">
    <source>
        <dbReference type="SAM" id="MobiDB-lite"/>
    </source>
</evidence>
<keyword evidence="2" id="KW-0677">Repeat</keyword>
<feature type="zinc finger region" description="C3H1-type" evidence="7">
    <location>
        <begin position="169"/>
        <end position="193"/>
    </location>
</feature>
<dbReference type="PROSITE" id="PS50088">
    <property type="entry name" value="ANK_REPEAT"/>
    <property type="match status" value="1"/>
</dbReference>